<dbReference type="Proteomes" id="UP001149163">
    <property type="component" value="Unassembled WGS sequence"/>
</dbReference>
<evidence type="ECO:0000313" key="6">
    <source>
        <dbReference type="EMBL" id="KAJ5175783.1"/>
    </source>
</evidence>
<name>A0A9W9IFJ8_9EURO</name>
<evidence type="ECO:0000256" key="1">
    <source>
        <dbReference type="ARBA" id="ARBA00004123"/>
    </source>
</evidence>
<feature type="compositionally biased region" description="Basic and acidic residues" evidence="5">
    <location>
        <begin position="272"/>
        <end position="287"/>
    </location>
</feature>
<dbReference type="PROSITE" id="PS50096">
    <property type="entry name" value="IQ"/>
    <property type="match status" value="1"/>
</dbReference>
<dbReference type="PANTHER" id="PTHR31250">
    <property type="entry name" value="IQ DOMAIN-CONTAINING PROTEIN IQM3"/>
    <property type="match status" value="1"/>
</dbReference>
<dbReference type="GO" id="GO:0005737">
    <property type="term" value="C:cytoplasm"/>
    <property type="evidence" value="ECO:0007669"/>
    <property type="project" value="UniProtKB-SubCell"/>
</dbReference>
<feature type="region of interest" description="Disordered" evidence="5">
    <location>
        <begin position="252"/>
        <end position="287"/>
    </location>
</feature>
<feature type="region of interest" description="Disordered" evidence="5">
    <location>
        <begin position="67"/>
        <end position="131"/>
    </location>
</feature>
<dbReference type="GO" id="GO:0005634">
    <property type="term" value="C:nucleus"/>
    <property type="evidence" value="ECO:0007669"/>
    <property type="project" value="UniProtKB-SubCell"/>
</dbReference>
<dbReference type="Pfam" id="PF00612">
    <property type="entry name" value="IQ"/>
    <property type="match status" value="1"/>
</dbReference>
<dbReference type="InterPro" id="IPR044159">
    <property type="entry name" value="IQM"/>
</dbReference>
<reference evidence="6" key="1">
    <citation type="submission" date="2022-11" db="EMBL/GenBank/DDBJ databases">
        <authorList>
            <person name="Petersen C."/>
        </authorList>
    </citation>
    <scope>NUCLEOTIDE SEQUENCE</scope>
    <source>
        <strain evidence="6">IBT 26290</strain>
    </source>
</reference>
<feature type="compositionally biased region" description="Basic and acidic residues" evidence="5">
    <location>
        <begin position="112"/>
        <end position="131"/>
    </location>
</feature>
<accession>A0A9W9IFJ8</accession>
<evidence type="ECO:0000313" key="7">
    <source>
        <dbReference type="Proteomes" id="UP001149163"/>
    </source>
</evidence>
<reference evidence="6" key="2">
    <citation type="journal article" date="2023" name="IMA Fungus">
        <title>Comparative genomic study of the Penicillium genus elucidates a diverse pangenome and 15 lateral gene transfer events.</title>
        <authorList>
            <person name="Petersen C."/>
            <person name="Sorensen T."/>
            <person name="Nielsen M.R."/>
            <person name="Sondergaard T.E."/>
            <person name="Sorensen J.L."/>
            <person name="Fitzpatrick D.A."/>
            <person name="Frisvad J.C."/>
            <person name="Nielsen K.L."/>
        </authorList>
    </citation>
    <scope>NUCLEOTIDE SEQUENCE</scope>
    <source>
        <strain evidence="6">IBT 26290</strain>
    </source>
</reference>
<evidence type="ECO:0000256" key="4">
    <source>
        <dbReference type="ARBA" id="ARBA00023242"/>
    </source>
</evidence>
<dbReference type="RefSeq" id="XP_056547391.1">
    <property type="nucleotide sequence ID" value="XM_056683785.1"/>
</dbReference>
<gene>
    <name evidence="6" type="ORF">N7482_001660</name>
</gene>
<organism evidence="6 7">
    <name type="scientific">Penicillium canariense</name>
    <dbReference type="NCBI Taxonomy" id="189055"/>
    <lineage>
        <taxon>Eukaryota</taxon>
        <taxon>Fungi</taxon>
        <taxon>Dikarya</taxon>
        <taxon>Ascomycota</taxon>
        <taxon>Pezizomycotina</taxon>
        <taxon>Eurotiomycetes</taxon>
        <taxon>Eurotiomycetidae</taxon>
        <taxon>Eurotiales</taxon>
        <taxon>Aspergillaceae</taxon>
        <taxon>Penicillium</taxon>
    </lineage>
</organism>
<keyword evidence="7" id="KW-1185">Reference proteome</keyword>
<dbReference type="EMBL" id="JAPQKN010000001">
    <property type="protein sequence ID" value="KAJ5175783.1"/>
    <property type="molecule type" value="Genomic_DNA"/>
</dbReference>
<dbReference type="InterPro" id="IPR000048">
    <property type="entry name" value="IQ_motif_EF-hand-BS"/>
</dbReference>
<comment type="caution">
    <text evidence="6">The sequence shown here is derived from an EMBL/GenBank/DDBJ whole genome shotgun (WGS) entry which is preliminary data.</text>
</comment>
<evidence type="ECO:0000256" key="5">
    <source>
        <dbReference type="SAM" id="MobiDB-lite"/>
    </source>
</evidence>
<dbReference type="AlphaFoldDB" id="A0A9W9IFJ8"/>
<dbReference type="GeneID" id="81422961"/>
<dbReference type="OrthoDB" id="7344096at2759"/>
<dbReference type="PANTHER" id="PTHR31250:SF27">
    <property type="entry name" value="IQ DOMAIN-CONTAINING PROTEIN IQM5"/>
    <property type="match status" value="1"/>
</dbReference>
<keyword evidence="4" id="KW-0539">Nucleus</keyword>
<evidence type="ECO:0000256" key="2">
    <source>
        <dbReference type="ARBA" id="ARBA00004496"/>
    </source>
</evidence>
<dbReference type="SMART" id="SM00015">
    <property type="entry name" value="IQ"/>
    <property type="match status" value="1"/>
</dbReference>
<evidence type="ECO:0008006" key="8">
    <source>
        <dbReference type="Google" id="ProtNLM"/>
    </source>
</evidence>
<sequence>MTKLPHPQQQAALQSSPNAHLDAFDDVTRLDPEERAASLIQRVYRGYRTRRELRGCSVAASTRWLDDMKNTKQKPRESPASPLPDAEPDDKTTSPARKNWERAVGVAMQASGEDRSSLNQERCEQMDHHQGFRDATAAPRTLGLEYFLEMVDSKHRHGSNLRAYHNFWKNSPTKENFFYWLDYGEGREIELPKCTREQLEKDQVRYLSPGERFNYLVKVDEAGLLRWAKDNELVETDNTRFKDSLHGVVRIEDDIPRPGDSNSSQSSSSRILRRDRQKEEPNASTREDYELGKAVKKFSRIRPAVIHDHFAGGRSTNDGMWIFVADTSFRIYIGIKEPGAFQHSSFLRGGRITAAGLIKTKNGQIRSLAPLSGHYRPHVANFRAFHHSLQDRGVDLSRVSITKSYAVLAGIEGYTLTKHKIRDVHEKLDEAKEKLHLMRLHTEDTEDSNKETT</sequence>
<comment type="subcellular location">
    <subcellularLocation>
        <location evidence="2">Cytoplasm</location>
    </subcellularLocation>
    <subcellularLocation>
        <location evidence="1">Nucleus</location>
    </subcellularLocation>
</comment>
<evidence type="ECO:0000256" key="3">
    <source>
        <dbReference type="ARBA" id="ARBA00022490"/>
    </source>
</evidence>
<feature type="compositionally biased region" description="Basic and acidic residues" evidence="5">
    <location>
        <begin position="67"/>
        <end position="77"/>
    </location>
</feature>
<dbReference type="CDD" id="cd23767">
    <property type="entry name" value="IQCD"/>
    <property type="match status" value="1"/>
</dbReference>
<proteinExistence type="predicted"/>
<feature type="region of interest" description="Disordered" evidence="5">
    <location>
        <begin position="1"/>
        <end position="20"/>
    </location>
</feature>
<feature type="compositionally biased region" description="Polar residues" evidence="5">
    <location>
        <begin position="7"/>
        <end position="18"/>
    </location>
</feature>
<keyword evidence="3" id="KW-0963">Cytoplasm</keyword>
<protein>
    <recommendedName>
        <fullName evidence="8">IQ calmodulin-binding motif protein</fullName>
    </recommendedName>
</protein>